<accession>A0A0S2DPZ0</accession>
<dbReference type="PATRIC" id="fig|69.6.peg.5061"/>
<feature type="region of interest" description="Disordered" evidence="1">
    <location>
        <begin position="79"/>
        <end position="157"/>
    </location>
</feature>
<reference evidence="2 3" key="1">
    <citation type="submission" date="2015-11" db="EMBL/GenBank/DDBJ databases">
        <title>Genome sequences of Lysobacter enzymogenes strain C3 and Lysobacter antibioticus ATCC 29479.</title>
        <authorList>
            <person name="Kobayashi D.Y."/>
        </authorList>
    </citation>
    <scope>NUCLEOTIDE SEQUENCE [LARGE SCALE GENOMIC DNA]</scope>
    <source>
        <strain evidence="2 3">C3</strain>
    </source>
</reference>
<proteinExistence type="predicted"/>
<organism evidence="2 3">
    <name type="scientific">Lysobacter enzymogenes</name>
    <dbReference type="NCBI Taxonomy" id="69"/>
    <lineage>
        <taxon>Bacteria</taxon>
        <taxon>Pseudomonadati</taxon>
        <taxon>Pseudomonadota</taxon>
        <taxon>Gammaproteobacteria</taxon>
        <taxon>Lysobacterales</taxon>
        <taxon>Lysobacteraceae</taxon>
        <taxon>Lysobacter</taxon>
    </lineage>
</organism>
<name>A0A0S2DPZ0_LYSEN</name>
<protein>
    <submittedName>
        <fullName evidence="2">Uncharacterized protein</fullName>
    </submittedName>
</protein>
<dbReference type="Proteomes" id="UP000061569">
    <property type="component" value="Chromosome"/>
</dbReference>
<evidence type="ECO:0000313" key="3">
    <source>
        <dbReference type="Proteomes" id="UP000061569"/>
    </source>
</evidence>
<dbReference type="KEGG" id="lez:GLE_5136"/>
<sequence>MGSGVHFDSFLLVRTCVRGRGDALGVKLTPARARRRDGAVGRTGHWQALGLRANGAGGPGVAGCFRRLSRYLGRRGSRRFRKGFGGLRNRRREPRPRHWSGDANSEERSRSAEPAWFARSEAKLSPRTIASHRERPAELFAHVRSRDKKRRQPFPIG</sequence>
<dbReference type="EMBL" id="CP013140">
    <property type="protein sequence ID" value="ALN60477.1"/>
    <property type="molecule type" value="Genomic_DNA"/>
</dbReference>
<dbReference type="AlphaFoldDB" id="A0A0S2DPZ0"/>
<evidence type="ECO:0000313" key="2">
    <source>
        <dbReference type="EMBL" id="ALN60477.1"/>
    </source>
</evidence>
<evidence type="ECO:0000256" key="1">
    <source>
        <dbReference type="SAM" id="MobiDB-lite"/>
    </source>
</evidence>
<gene>
    <name evidence="2" type="ORF">GLE_5136</name>
</gene>
<feature type="compositionally biased region" description="Basic residues" evidence="1">
    <location>
        <begin position="143"/>
        <end position="157"/>
    </location>
</feature>
<feature type="compositionally biased region" description="Basic residues" evidence="1">
    <location>
        <begin position="79"/>
        <end position="98"/>
    </location>
</feature>